<dbReference type="RefSeq" id="WP_109925761.1">
    <property type="nucleotide sequence ID" value="NZ_QGNZ01000002.1"/>
</dbReference>
<dbReference type="InterPro" id="IPR012349">
    <property type="entry name" value="Split_barrel_FMN-bd"/>
</dbReference>
<dbReference type="Gene3D" id="2.30.110.10">
    <property type="entry name" value="Electron Transport, Fmn-binding Protein, Chain A"/>
    <property type="match status" value="1"/>
</dbReference>
<sequence>MLGDLNKGALIDFLEQQVIGRLGCHANGETYVVPVNYVYKDNAIYSHSGNGKKIDMMRINPQVCFEVDEIVDTFRWKSAILSGHFIELFGEERQQAMQGIIHRIMPLTNRPSEEPSHGINPAKHEDIVVYKIMLTAATGKYESHEQGKY</sequence>
<dbReference type="PANTHER" id="PTHR34071">
    <property type="entry name" value="5-NITROIMIDAZOLE ANTIBIOTICS RESISTANCE PROTEIN, NIMA-FAMILY-RELATED PROTEIN-RELATED"/>
    <property type="match status" value="1"/>
</dbReference>
<proteinExistence type="predicted"/>
<protein>
    <submittedName>
        <fullName evidence="1">Pyridoxamine 5'-phosphate oxidase</fullName>
    </submittedName>
</protein>
<dbReference type="Pfam" id="PF12900">
    <property type="entry name" value="Pyridox_ox_2"/>
    <property type="match status" value="1"/>
</dbReference>
<evidence type="ECO:0000313" key="1">
    <source>
        <dbReference type="EMBL" id="PWS28000.1"/>
    </source>
</evidence>
<dbReference type="InterPro" id="IPR024747">
    <property type="entry name" value="Pyridox_Oxase-rel"/>
</dbReference>
<evidence type="ECO:0000313" key="2">
    <source>
        <dbReference type="Proteomes" id="UP000245379"/>
    </source>
</evidence>
<reference evidence="1 2" key="1">
    <citation type="submission" date="2018-05" db="EMBL/GenBank/DDBJ databases">
        <title>Pedobacter paludis sp. nov., isolated from wetland soil.</title>
        <authorList>
            <person name="Zhang Y."/>
            <person name="Wang G."/>
        </authorList>
    </citation>
    <scope>NUCLEOTIDE SEQUENCE [LARGE SCALE GENOMIC DNA]</scope>
    <source>
        <strain evidence="1 2">KCTC22721</strain>
    </source>
</reference>
<organism evidence="1 2">
    <name type="scientific">Pedobacter yonginense</name>
    <dbReference type="NCBI Taxonomy" id="651869"/>
    <lineage>
        <taxon>Bacteria</taxon>
        <taxon>Pseudomonadati</taxon>
        <taxon>Bacteroidota</taxon>
        <taxon>Sphingobacteriia</taxon>
        <taxon>Sphingobacteriales</taxon>
        <taxon>Sphingobacteriaceae</taxon>
        <taxon>Pedobacter</taxon>
    </lineage>
</organism>
<gene>
    <name evidence="1" type="ORF">DHW03_10585</name>
</gene>
<dbReference type="PANTHER" id="PTHR34071:SF2">
    <property type="entry name" value="FLAVIN-NUCLEOTIDE-BINDING PROTEIN"/>
    <property type="match status" value="1"/>
</dbReference>
<comment type="caution">
    <text evidence="1">The sequence shown here is derived from an EMBL/GenBank/DDBJ whole genome shotgun (WGS) entry which is preliminary data.</text>
</comment>
<dbReference type="OrthoDB" id="9794935at2"/>
<accession>A0A317EM96</accession>
<keyword evidence="2" id="KW-1185">Reference proteome</keyword>
<dbReference type="Proteomes" id="UP000245379">
    <property type="component" value="Unassembled WGS sequence"/>
</dbReference>
<name>A0A317EM96_9SPHI</name>
<dbReference type="EMBL" id="QGNZ01000002">
    <property type="protein sequence ID" value="PWS28000.1"/>
    <property type="molecule type" value="Genomic_DNA"/>
</dbReference>
<dbReference type="SUPFAM" id="SSF50475">
    <property type="entry name" value="FMN-binding split barrel"/>
    <property type="match status" value="1"/>
</dbReference>
<dbReference type="AlphaFoldDB" id="A0A317EM96"/>